<dbReference type="PANTHER" id="PTHR43280:SF32">
    <property type="entry name" value="TRANSCRIPTIONAL REGULATORY PROTEIN"/>
    <property type="match status" value="1"/>
</dbReference>
<evidence type="ECO:0000256" key="1">
    <source>
        <dbReference type="ARBA" id="ARBA00023015"/>
    </source>
</evidence>
<dbReference type="STRING" id="393003.SAMN05660461_6227"/>
<dbReference type="InterPro" id="IPR018060">
    <property type="entry name" value="HTH_AraC"/>
</dbReference>
<dbReference type="Gene3D" id="1.10.10.60">
    <property type="entry name" value="Homeodomain-like"/>
    <property type="match status" value="1"/>
</dbReference>
<dbReference type="SUPFAM" id="SSF51215">
    <property type="entry name" value="Regulatory protein AraC"/>
    <property type="match status" value="1"/>
</dbReference>
<dbReference type="Proteomes" id="UP000190166">
    <property type="component" value="Unassembled WGS sequence"/>
</dbReference>
<dbReference type="PROSITE" id="PS01124">
    <property type="entry name" value="HTH_ARAC_FAMILY_2"/>
    <property type="match status" value="1"/>
</dbReference>
<dbReference type="PANTHER" id="PTHR43280">
    <property type="entry name" value="ARAC-FAMILY TRANSCRIPTIONAL REGULATOR"/>
    <property type="match status" value="1"/>
</dbReference>
<dbReference type="InterPro" id="IPR014710">
    <property type="entry name" value="RmlC-like_jellyroll"/>
</dbReference>
<reference evidence="5 6" key="1">
    <citation type="submission" date="2017-02" db="EMBL/GenBank/DDBJ databases">
        <authorList>
            <person name="Peterson S.W."/>
        </authorList>
    </citation>
    <scope>NUCLEOTIDE SEQUENCE [LARGE SCALE GENOMIC DNA]</scope>
    <source>
        <strain evidence="5 6">DSM 18108</strain>
    </source>
</reference>
<dbReference type="PRINTS" id="PR00032">
    <property type="entry name" value="HTHARAC"/>
</dbReference>
<keyword evidence="3" id="KW-0804">Transcription</keyword>
<evidence type="ECO:0000259" key="4">
    <source>
        <dbReference type="PROSITE" id="PS01124"/>
    </source>
</evidence>
<keyword evidence="1" id="KW-0805">Transcription regulation</keyword>
<dbReference type="InterPro" id="IPR037923">
    <property type="entry name" value="HTH-like"/>
</dbReference>
<evidence type="ECO:0000313" key="6">
    <source>
        <dbReference type="Proteomes" id="UP000190166"/>
    </source>
</evidence>
<evidence type="ECO:0000256" key="3">
    <source>
        <dbReference type="ARBA" id="ARBA00023163"/>
    </source>
</evidence>
<gene>
    <name evidence="5" type="ORF">SAMN05660461_6227</name>
</gene>
<proteinExistence type="predicted"/>
<dbReference type="Pfam" id="PF02311">
    <property type="entry name" value="AraC_binding"/>
    <property type="match status" value="1"/>
</dbReference>
<dbReference type="InterPro" id="IPR003313">
    <property type="entry name" value="AraC-bd"/>
</dbReference>
<evidence type="ECO:0000313" key="5">
    <source>
        <dbReference type="EMBL" id="SKD10318.1"/>
    </source>
</evidence>
<sequence length="282" mass="33022">MKDFIPRQLLLETNPVQLISMNQYVHELSTVAHRHDHYMIMWITKGHGTQMIDGYEHQMLTNRVFFFHPGQVHKMNDFERDGWMVIFDEPIYKLFTRFHPQEELNGMMQQGGHEPFVDLDEDTAVLYEHITTMIQKELLKSPKDFNMLIHFVSLLLLAGNKLHELKNTLELKNKNSSKHLVRNLTLLIEQHFKKGKPVSFYANALNLQPRNLNRLVKSKLGYTVHDLLQERLLTESKILLASSPLTIKEISYSLGFADPSYFNRFFKKNTRLTPAAFRTKGV</sequence>
<dbReference type="GO" id="GO:0043565">
    <property type="term" value="F:sequence-specific DNA binding"/>
    <property type="evidence" value="ECO:0007669"/>
    <property type="project" value="InterPro"/>
</dbReference>
<dbReference type="Gene3D" id="2.60.120.10">
    <property type="entry name" value="Jelly Rolls"/>
    <property type="match status" value="1"/>
</dbReference>
<evidence type="ECO:0000256" key="2">
    <source>
        <dbReference type="ARBA" id="ARBA00023125"/>
    </source>
</evidence>
<keyword evidence="2 5" id="KW-0238">DNA-binding</keyword>
<organism evidence="5 6">
    <name type="scientific">Chitinophaga ginsengisegetis</name>
    <dbReference type="NCBI Taxonomy" id="393003"/>
    <lineage>
        <taxon>Bacteria</taxon>
        <taxon>Pseudomonadati</taxon>
        <taxon>Bacteroidota</taxon>
        <taxon>Chitinophagia</taxon>
        <taxon>Chitinophagales</taxon>
        <taxon>Chitinophagaceae</taxon>
        <taxon>Chitinophaga</taxon>
    </lineage>
</organism>
<dbReference type="RefSeq" id="WP_159454498.1">
    <property type="nucleotide sequence ID" value="NZ_FUZZ01000006.1"/>
</dbReference>
<dbReference type="AlphaFoldDB" id="A0A1T5PCZ8"/>
<dbReference type="EMBL" id="FUZZ01000006">
    <property type="protein sequence ID" value="SKD10318.1"/>
    <property type="molecule type" value="Genomic_DNA"/>
</dbReference>
<dbReference type="GO" id="GO:0003700">
    <property type="term" value="F:DNA-binding transcription factor activity"/>
    <property type="evidence" value="ECO:0007669"/>
    <property type="project" value="InterPro"/>
</dbReference>
<feature type="domain" description="HTH araC/xylS-type" evidence="4">
    <location>
        <begin position="182"/>
        <end position="280"/>
    </location>
</feature>
<dbReference type="InterPro" id="IPR020449">
    <property type="entry name" value="Tscrpt_reg_AraC-type_HTH"/>
</dbReference>
<protein>
    <submittedName>
        <fullName evidence="5">AraC-type DNA-binding protein</fullName>
    </submittedName>
</protein>
<dbReference type="SMART" id="SM00342">
    <property type="entry name" value="HTH_ARAC"/>
    <property type="match status" value="1"/>
</dbReference>
<dbReference type="SUPFAM" id="SSF46689">
    <property type="entry name" value="Homeodomain-like"/>
    <property type="match status" value="1"/>
</dbReference>
<dbReference type="InterPro" id="IPR009057">
    <property type="entry name" value="Homeodomain-like_sf"/>
</dbReference>
<name>A0A1T5PCZ8_9BACT</name>
<accession>A0A1T5PCZ8</accession>
<keyword evidence="6" id="KW-1185">Reference proteome</keyword>
<dbReference type="Pfam" id="PF12833">
    <property type="entry name" value="HTH_18"/>
    <property type="match status" value="1"/>
</dbReference>